<dbReference type="InterPro" id="IPR019775">
    <property type="entry name" value="WD40_repeat_CS"/>
</dbReference>
<dbReference type="Proteomes" id="UP001050975">
    <property type="component" value="Unassembled WGS sequence"/>
</dbReference>
<dbReference type="PROSITE" id="PS50294">
    <property type="entry name" value="WD_REPEATS_REGION"/>
    <property type="match status" value="1"/>
</dbReference>
<evidence type="ECO:0000256" key="2">
    <source>
        <dbReference type="ARBA" id="ARBA00022737"/>
    </source>
</evidence>
<dbReference type="InterPro" id="IPR001680">
    <property type="entry name" value="WD40_rpt"/>
</dbReference>
<gene>
    <name evidence="4" type="ORF">MiSe_67100</name>
</gene>
<evidence type="ECO:0000256" key="3">
    <source>
        <dbReference type="PROSITE-ProRule" id="PRU00221"/>
    </source>
</evidence>
<dbReference type="InterPro" id="IPR050995">
    <property type="entry name" value="WD-F-box_domain-protein"/>
</dbReference>
<feature type="repeat" description="WD" evidence="3">
    <location>
        <begin position="129"/>
        <end position="170"/>
    </location>
</feature>
<accession>A0AAV3XK58</accession>
<keyword evidence="1 3" id="KW-0853">WD repeat</keyword>
<dbReference type="SMART" id="SM00320">
    <property type="entry name" value="WD40"/>
    <property type="match status" value="4"/>
</dbReference>
<keyword evidence="5" id="KW-1185">Reference proteome</keyword>
<dbReference type="InterPro" id="IPR036322">
    <property type="entry name" value="WD40_repeat_dom_sf"/>
</dbReference>
<dbReference type="PROSITE" id="PS00678">
    <property type="entry name" value="WD_REPEATS_1"/>
    <property type="match status" value="1"/>
</dbReference>
<keyword evidence="2" id="KW-0677">Repeat</keyword>
<dbReference type="PANTHER" id="PTHR14604:SF4">
    <property type="entry name" value="F-BOX DOMAIN-CONTAINING PROTEIN"/>
    <property type="match status" value="1"/>
</dbReference>
<dbReference type="Pfam" id="PF00400">
    <property type="entry name" value="WD40"/>
    <property type="match status" value="4"/>
</dbReference>
<dbReference type="AlphaFoldDB" id="A0AAV3XK58"/>
<dbReference type="EMBL" id="BLAY01000139">
    <property type="protein sequence ID" value="GET41896.1"/>
    <property type="molecule type" value="Genomic_DNA"/>
</dbReference>
<evidence type="ECO:0000256" key="1">
    <source>
        <dbReference type="ARBA" id="ARBA00022574"/>
    </source>
</evidence>
<sequence>MLLFRGASPGCDRQLKGATVQQKIAAMKEAVNGGKEGLDLAIAGLKDASLQVQQAAYELLRSNSSSQSVKTALLEYNPYAFFECLYEIEVRLNTINPTAISLNGKIIASGSGSKIKLWNSDTGELLRTLSAHSKPVNAIAISLDRKILASGSDDRTIKLWNLHTGRLVRTITGQAYRITAVAISPDGNTLASGNWRTIKLWNLHTGKQLHTLEEDSGWVDFVTFSPDGKKIVTRSSNCIKIWGER</sequence>
<dbReference type="InterPro" id="IPR015943">
    <property type="entry name" value="WD40/YVTN_repeat-like_dom_sf"/>
</dbReference>
<proteinExistence type="predicted"/>
<dbReference type="PROSITE" id="PS50082">
    <property type="entry name" value="WD_REPEATS_2"/>
    <property type="match status" value="2"/>
</dbReference>
<reference evidence="4" key="1">
    <citation type="submission" date="2019-10" db="EMBL/GenBank/DDBJ databases">
        <title>Draft genome sequece of Microseira wollei NIES-4236.</title>
        <authorList>
            <person name="Yamaguchi H."/>
            <person name="Suzuki S."/>
            <person name="Kawachi M."/>
        </authorList>
    </citation>
    <scope>NUCLEOTIDE SEQUENCE</scope>
    <source>
        <strain evidence="4">NIES-4236</strain>
    </source>
</reference>
<name>A0AAV3XK58_9CYAN</name>
<evidence type="ECO:0000313" key="4">
    <source>
        <dbReference type="EMBL" id="GET41896.1"/>
    </source>
</evidence>
<dbReference type="Gene3D" id="2.130.10.10">
    <property type="entry name" value="YVTN repeat-like/Quinoprotein amine dehydrogenase"/>
    <property type="match status" value="1"/>
</dbReference>
<feature type="repeat" description="WD" evidence="3">
    <location>
        <begin position="171"/>
        <end position="211"/>
    </location>
</feature>
<dbReference type="SUPFAM" id="SSF50978">
    <property type="entry name" value="WD40 repeat-like"/>
    <property type="match status" value="1"/>
</dbReference>
<organism evidence="4 5">
    <name type="scientific">Microseira wollei NIES-4236</name>
    <dbReference type="NCBI Taxonomy" id="2530354"/>
    <lineage>
        <taxon>Bacteria</taxon>
        <taxon>Bacillati</taxon>
        <taxon>Cyanobacteriota</taxon>
        <taxon>Cyanophyceae</taxon>
        <taxon>Oscillatoriophycideae</taxon>
        <taxon>Aerosakkonematales</taxon>
        <taxon>Aerosakkonemataceae</taxon>
        <taxon>Microseira</taxon>
    </lineage>
</organism>
<comment type="caution">
    <text evidence="4">The sequence shown here is derived from an EMBL/GenBank/DDBJ whole genome shotgun (WGS) entry which is preliminary data.</text>
</comment>
<protein>
    <submittedName>
        <fullName evidence="4">WD-40 repeat protein</fullName>
    </submittedName>
</protein>
<evidence type="ECO:0000313" key="5">
    <source>
        <dbReference type="Proteomes" id="UP001050975"/>
    </source>
</evidence>
<dbReference type="PANTHER" id="PTHR14604">
    <property type="entry name" value="WD40 REPEAT PF20"/>
    <property type="match status" value="1"/>
</dbReference>
<dbReference type="RefSeq" id="WP_226588609.1">
    <property type="nucleotide sequence ID" value="NZ_BLAY01000139.1"/>
</dbReference>